<dbReference type="Pfam" id="PF20778">
    <property type="entry name" value="SLS1_C"/>
    <property type="match status" value="1"/>
</dbReference>
<dbReference type="Pfam" id="PF20776">
    <property type="entry name" value="SLS1_N"/>
    <property type="match status" value="1"/>
</dbReference>
<dbReference type="InterPro" id="IPR048400">
    <property type="entry name" value="SLS1_N"/>
</dbReference>
<accession>A0ABP0D280</accession>
<reference evidence="5 6" key="1">
    <citation type="submission" date="2024-01" db="EMBL/GenBank/DDBJ databases">
        <authorList>
            <person name="Allen C."/>
            <person name="Tagirdzhanova G."/>
        </authorList>
    </citation>
    <scope>NUCLEOTIDE SEQUENCE [LARGE SCALE GENOMIC DNA]</scope>
</reference>
<feature type="domain" description="SLS1 second KH" evidence="3">
    <location>
        <begin position="358"/>
        <end position="424"/>
    </location>
</feature>
<feature type="domain" description="SLS1 C-terminal" evidence="4">
    <location>
        <begin position="462"/>
        <end position="823"/>
    </location>
</feature>
<proteinExistence type="predicted"/>
<keyword evidence="6" id="KW-1185">Reference proteome</keyword>
<dbReference type="InterPro" id="IPR032741">
    <property type="entry name" value="Sls1_KH-1"/>
</dbReference>
<comment type="caution">
    <text evidence="5">The sequence shown here is derived from an EMBL/GenBank/DDBJ whole genome shotgun (WGS) entry which is preliminary data.</text>
</comment>
<feature type="domain" description="SLS1 first KH" evidence="1">
    <location>
        <begin position="248"/>
        <end position="337"/>
    </location>
</feature>
<gene>
    <name evidence="5" type="ORF">SEUCBS140593_010775</name>
</gene>
<evidence type="ECO:0000259" key="2">
    <source>
        <dbReference type="Pfam" id="PF20776"/>
    </source>
</evidence>
<dbReference type="Pfam" id="PF20777">
    <property type="entry name" value="KH_SLS1_2"/>
    <property type="match status" value="1"/>
</dbReference>
<dbReference type="Proteomes" id="UP001642482">
    <property type="component" value="Unassembled WGS sequence"/>
</dbReference>
<protein>
    <submittedName>
        <fullName evidence="5">Uncharacterized protein</fullName>
    </submittedName>
</protein>
<dbReference type="EMBL" id="CAWUHD010000268">
    <property type="protein sequence ID" value="CAK7238524.1"/>
    <property type="molecule type" value="Genomic_DNA"/>
</dbReference>
<evidence type="ECO:0000259" key="1">
    <source>
        <dbReference type="Pfam" id="PF14611"/>
    </source>
</evidence>
<dbReference type="InterPro" id="IPR048748">
    <property type="entry name" value="SLS1_KH2"/>
</dbReference>
<dbReference type="Pfam" id="PF14611">
    <property type="entry name" value="KH_SLS1_1"/>
    <property type="match status" value="1"/>
</dbReference>
<evidence type="ECO:0000313" key="6">
    <source>
        <dbReference type="Proteomes" id="UP001642482"/>
    </source>
</evidence>
<evidence type="ECO:0000259" key="3">
    <source>
        <dbReference type="Pfam" id="PF20777"/>
    </source>
</evidence>
<name>A0ABP0D280_9PEZI</name>
<evidence type="ECO:0000313" key="5">
    <source>
        <dbReference type="EMBL" id="CAK7238524.1"/>
    </source>
</evidence>
<sequence>MALGRPRLSGILCLQCEFGLFNSPVRRQLSRLAAQTVLSQVQRRPQGWAQRSPTSINHLSRNSAAYIHGGRPLHAREKTFEGDIPLPEVDLANEALDEAEESISVADAEEIWNSLLGSEGEATETEVFTYINEMRPSDEPILPEADFHRVARNLVESFTVSQLQAYIRKFRKPIVQTTVYSWEVKRQPWVPEIVGEDVVDTKLKAIGPGSSLLLKGYIQTGMTNKQRIVVQLMRECWGVSTWEVMESPGQLDVTVREIEFALLTAGAQTWLRDISTTYSSVTTTTATTARSRSRSHSRSQTRLHRHIELVPGQNKLRVFAPASTASAILAEINTILQGATTKRLKLANMLRPEAVATATTSAVLRAVGTLTNSWVRLSTDEEEAAVAGDSNDPPELLVSWVASADRDPDLEDTGDMVFRMLLRAFGPVALPAPQATKTLDYVPRKKSDAQFLAEIDERARNAWSWEHRQGHWARLIDSLPQDSSTNRSRAKGLITTPSESSLPMELVTQPPAEDTTDVEDLKWYQISHTSTVATFGRVLHAQTQRPIAPLFSLEGSSAPGGATAIPDVLRILSPTPPPLLGMSVLPDGSTKVPIASDDAAATPLADPSTRILLRFIPDPKSPLAHRAPHLEVLLDAVPGSEPTLLGLLAITATNTSDVLYPTRPVDVRITQKRFFALSGEEMSAMIDAAKDAGRYEQSGFEPLSRFLEESQLQLNDGKQGVDILATPLRMGKLGLPSGVLLPAESDAGEEQQLPEVASIGYVFAGLEMRRRISTAFEGWTAMLTGVEAGRGDGRWTELSLEAIPAGNDEQFDASSKASFLQAVDHIVHGDRVQWLMPHEVGDSTKRI</sequence>
<organism evidence="5 6">
    <name type="scientific">Sporothrix eucalyptigena</name>
    <dbReference type="NCBI Taxonomy" id="1812306"/>
    <lineage>
        <taxon>Eukaryota</taxon>
        <taxon>Fungi</taxon>
        <taxon>Dikarya</taxon>
        <taxon>Ascomycota</taxon>
        <taxon>Pezizomycotina</taxon>
        <taxon>Sordariomycetes</taxon>
        <taxon>Sordariomycetidae</taxon>
        <taxon>Ophiostomatales</taxon>
        <taxon>Ophiostomataceae</taxon>
        <taxon>Sporothrix</taxon>
    </lineage>
</organism>
<evidence type="ECO:0000259" key="4">
    <source>
        <dbReference type="Pfam" id="PF20778"/>
    </source>
</evidence>
<dbReference type="InterPro" id="IPR048401">
    <property type="entry name" value="SLS1_C"/>
</dbReference>
<feature type="domain" description="SLS1 N-terminal" evidence="2">
    <location>
        <begin position="120"/>
        <end position="240"/>
    </location>
</feature>